<dbReference type="EMBL" id="JAHQIW010006392">
    <property type="protein sequence ID" value="KAJ1369038.1"/>
    <property type="molecule type" value="Genomic_DNA"/>
</dbReference>
<dbReference type="Proteomes" id="UP001196413">
    <property type="component" value="Unassembled WGS sequence"/>
</dbReference>
<protein>
    <submittedName>
        <fullName evidence="1">Uncharacterized protein</fullName>
    </submittedName>
</protein>
<reference evidence="1" key="1">
    <citation type="submission" date="2021-06" db="EMBL/GenBank/DDBJ databases">
        <title>Parelaphostrongylus tenuis whole genome reference sequence.</title>
        <authorList>
            <person name="Garwood T.J."/>
            <person name="Larsen P.A."/>
            <person name="Fountain-Jones N.M."/>
            <person name="Garbe J.R."/>
            <person name="Macchietto M.G."/>
            <person name="Kania S.A."/>
            <person name="Gerhold R.W."/>
            <person name="Richards J.E."/>
            <person name="Wolf T.M."/>
        </authorList>
    </citation>
    <scope>NUCLEOTIDE SEQUENCE</scope>
    <source>
        <strain evidence="1">MNPRO001-30</strain>
        <tissue evidence="1">Meninges</tissue>
    </source>
</reference>
<evidence type="ECO:0000313" key="1">
    <source>
        <dbReference type="EMBL" id="KAJ1369038.1"/>
    </source>
</evidence>
<comment type="caution">
    <text evidence="1">The sequence shown here is derived from an EMBL/GenBank/DDBJ whole genome shotgun (WGS) entry which is preliminary data.</text>
</comment>
<accession>A0AAD5WGV2</accession>
<dbReference type="AlphaFoldDB" id="A0AAD5WGV2"/>
<organism evidence="1 2">
    <name type="scientific">Parelaphostrongylus tenuis</name>
    <name type="common">Meningeal worm</name>
    <dbReference type="NCBI Taxonomy" id="148309"/>
    <lineage>
        <taxon>Eukaryota</taxon>
        <taxon>Metazoa</taxon>
        <taxon>Ecdysozoa</taxon>
        <taxon>Nematoda</taxon>
        <taxon>Chromadorea</taxon>
        <taxon>Rhabditida</taxon>
        <taxon>Rhabditina</taxon>
        <taxon>Rhabditomorpha</taxon>
        <taxon>Strongyloidea</taxon>
        <taxon>Metastrongylidae</taxon>
        <taxon>Parelaphostrongylus</taxon>
    </lineage>
</organism>
<gene>
    <name evidence="1" type="ORF">KIN20_030417</name>
</gene>
<keyword evidence="2" id="KW-1185">Reference proteome</keyword>
<evidence type="ECO:0000313" key="2">
    <source>
        <dbReference type="Proteomes" id="UP001196413"/>
    </source>
</evidence>
<name>A0AAD5WGV2_PARTN</name>
<sequence length="87" mass="9983">MKLGSAAMFKKKHRYVRRVRYSERTEKVLKSSFAQLAKASCPCTQADDEGKKRSDNNATNYGHCTEEFTLRLLAFSSPISRSYTRLD</sequence>
<proteinExistence type="predicted"/>